<comment type="caution">
    <text evidence="8">The sequence shown here is derived from an EMBL/GenBank/DDBJ whole genome shotgun (WGS) entry which is preliminary data.</text>
</comment>
<sequence length="428" mass="46645">MSKSIPDIAIIGAGPVGLMLAAILHHNGIKSKIFERETSATVRAQGGTLDIHAETGQRALAAAGLLPAFRKISRPEGEATRVVKKDGTVLLDENEQPQQLQPDQNNGEEEEGRGRPEVDRRDLKDLLIAALPEDIIRWGKGISSVKPVPKTQQWKLEFIGSESSVEDSESGPYDLVLGADGAWSRVRPLLTDVRPLYSGVTALDVWISPAQLAVQPDVSAFIGEGSCMMMSEDRFLSLQRHSDGSARAYAMIRTNKEIGGEAPDAKTLLGLEEEDVVVVDWTDAKTRERYVDKYFGDYVQEARDAVLAMTEQPALRPLYMLPIGHRWESRPGVSLLGDAAHVMTPFAGVGVNVGMMDALELAEGIIAYVKQQEEGKGDLAKMLREYENGMFERSQKDAALTASMLEVEFSEDGPEKIVEVMSGAGPSS</sequence>
<evidence type="ECO:0000256" key="1">
    <source>
        <dbReference type="ARBA" id="ARBA00005179"/>
    </source>
</evidence>
<dbReference type="InterPro" id="IPR002938">
    <property type="entry name" value="FAD-bd"/>
</dbReference>
<feature type="domain" description="FAD-binding" evidence="7">
    <location>
        <begin position="175"/>
        <end position="371"/>
    </location>
</feature>
<gene>
    <name evidence="8" type="ORF">Daesc_006106</name>
</gene>
<proteinExistence type="predicted"/>
<dbReference type="Gene3D" id="3.50.50.60">
    <property type="entry name" value="FAD/NAD(P)-binding domain"/>
    <property type="match status" value="1"/>
</dbReference>
<dbReference type="InterPro" id="IPR036188">
    <property type="entry name" value="FAD/NAD-bd_sf"/>
</dbReference>
<comment type="pathway">
    <text evidence="1">Secondary metabolite biosynthesis.</text>
</comment>
<evidence type="ECO:0000256" key="4">
    <source>
        <dbReference type="ARBA" id="ARBA00023002"/>
    </source>
</evidence>
<evidence type="ECO:0000256" key="5">
    <source>
        <dbReference type="ARBA" id="ARBA00023033"/>
    </source>
</evidence>
<keyword evidence="2" id="KW-0285">Flavoprotein</keyword>
<reference evidence="8 9" key="1">
    <citation type="journal article" date="2024" name="Front Chem Biol">
        <title>Unveiling the potential of Daldinia eschscholtzii MFLUCC 19-0629 through bioactivity and bioinformatics studies for enhanced sustainable agriculture production.</title>
        <authorList>
            <person name="Brooks S."/>
            <person name="Weaver J.A."/>
            <person name="Klomchit A."/>
            <person name="Alharthi S.A."/>
            <person name="Onlamun T."/>
            <person name="Nurani R."/>
            <person name="Vong T.K."/>
            <person name="Alberti F."/>
            <person name="Greco C."/>
        </authorList>
    </citation>
    <scope>NUCLEOTIDE SEQUENCE [LARGE SCALE GENOMIC DNA]</scope>
    <source>
        <strain evidence="8">MFLUCC 19-0629</strain>
    </source>
</reference>
<feature type="domain" description="FAD-binding" evidence="7">
    <location>
        <begin position="7"/>
        <end position="84"/>
    </location>
</feature>
<dbReference type="PANTHER" id="PTHR46972">
    <property type="entry name" value="MONOOXYGENASE ASQM-RELATED"/>
    <property type="match status" value="1"/>
</dbReference>
<dbReference type="GO" id="GO:0004497">
    <property type="term" value="F:monooxygenase activity"/>
    <property type="evidence" value="ECO:0007669"/>
    <property type="project" value="UniProtKB-KW"/>
</dbReference>
<dbReference type="GO" id="GO:0071949">
    <property type="term" value="F:FAD binding"/>
    <property type="evidence" value="ECO:0007669"/>
    <property type="project" value="InterPro"/>
</dbReference>
<evidence type="ECO:0000256" key="3">
    <source>
        <dbReference type="ARBA" id="ARBA00022827"/>
    </source>
</evidence>
<protein>
    <recommendedName>
        <fullName evidence="7">FAD-binding domain-containing protein</fullName>
    </recommendedName>
</protein>
<keyword evidence="9" id="KW-1185">Reference proteome</keyword>
<name>A0AAX6MGF6_9PEZI</name>
<feature type="compositionally biased region" description="Polar residues" evidence="6">
    <location>
        <begin position="96"/>
        <end position="105"/>
    </location>
</feature>
<evidence type="ECO:0000313" key="8">
    <source>
        <dbReference type="EMBL" id="KAK6951584.1"/>
    </source>
</evidence>
<feature type="region of interest" description="Disordered" evidence="6">
    <location>
        <begin position="87"/>
        <end position="119"/>
    </location>
</feature>
<dbReference type="SUPFAM" id="SSF51905">
    <property type="entry name" value="FAD/NAD(P)-binding domain"/>
    <property type="match status" value="1"/>
</dbReference>
<evidence type="ECO:0000313" key="9">
    <source>
        <dbReference type="Proteomes" id="UP001369815"/>
    </source>
</evidence>
<dbReference type="PANTHER" id="PTHR46972:SF1">
    <property type="entry name" value="FAD DEPENDENT OXIDOREDUCTASE DOMAIN-CONTAINING PROTEIN"/>
    <property type="match status" value="1"/>
</dbReference>
<evidence type="ECO:0000256" key="6">
    <source>
        <dbReference type="SAM" id="MobiDB-lite"/>
    </source>
</evidence>
<organism evidence="8 9">
    <name type="scientific">Daldinia eschscholtzii</name>
    <dbReference type="NCBI Taxonomy" id="292717"/>
    <lineage>
        <taxon>Eukaryota</taxon>
        <taxon>Fungi</taxon>
        <taxon>Dikarya</taxon>
        <taxon>Ascomycota</taxon>
        <taxon>Pezizomycotina</taxon>
        <taxon>Sordariomycetes</taxon>
        <taxon>Xylariomycetidae</taxon>
        <taxon>Xylariales</taxon>
        <taxon>Hypoxylaceae</taxon>
        <taxon>Daldinia</taxon>
    </lineage>
</organism>
<accession>A0AAX6MGF6</accession>
<keyword evidence="3" id="KW-0274">FAD</keyword>
<keyword evidence="5" id="KW-0503">Monooxygenase</keyword>
<dbReference type="EMBL" id="JBANMG010000006">
    <property type="protein sequence ID" value="KAK6951584.1"/>
    <property type="molecule type" value="Genomic_DNA"/>
</dbReference>
<dbReference type="PRINTS" id="PR00420">
    <property type="entry name" value="RNGMNOXGNASE"/>
</dbReference>
<evidence type="ECO:0000259" key="7">
    <source>
        <dbReference type="Pfam" id="PF01494"/>
    </source>
</evidence>
<dbReference type="Pfam" id="PF01494">
    <property type="entry name" value="FAD_binding_3"/>
    <property type="match status" value="2"/>
</dbReference>
<dbReference type="AlphaFoldDB" id="A0AAX6MGF6"/>
<dbReference type="Proteomes" id="UP001369815">
    <property type="component" value="Unassembled WGS sequence"/>
</dbReference>
<keyword evidence="4" id="KW-0560">Oxidoreductase</keyword>
<evidence type="ECO:0000256" key="2">
    <source>
        <dbReference type="ARBA" id="ARBA00022630"/>
    </source>
</evidence>